<proteinExistence type="predicted"/>
<dbReference type="AlphaFoldDB" id="A0AAV4VGW6"/>
<protein>
    <submittedName>
        <fullName evidence="1">Uncharacterized protein</fullName>
    </submittedName>
</protein>
<name>A0AAV4VGW6_9ARAC</name>
<keyword evidence="2" id="KW-1185">Reference proteome</keyword>
<evidence type="ECO:0000313" key="1">
    <source>
        <dbReference type="EMBL" id="GIY69106.1"/>
    </source>
</evidence>
<evidence type="ECO:0000313" key="2">
    <source>
        <dbReference type="Proteomes" id="UP001054837"/>
    </source>
</evidence>
<sequence length="123" mass="14823">MGKYLEKIQDLSKFILEKELSEDMKTLFPQNVFAIVEMFDKYDCYYQMDEFELDYLYEFLFNGEDIVGVKDNLKMLELPMSLDIEEETRKLEFNVNGLKIEEKSNILEEEDSTIEFLIDDLWR</sequence>
<dbReference type="Proteomes" id="UP001054837">
    <property type="component" value="Unassembled WGS sequence"/>
</dbReference>
<gene>
    <name evidence="1" type="ORF">CDAR_530211</name>
</gene>
<comment type="caution">
    <text evidence="1">The sequence shown here is derived from an EMBL/GenBank/DDBJ whole genome shotgun (WGS) entry which is preliminary data.</text>
</comment>
<accession>A0AAV4VGW6</accession>
<reference evidence="1 2" key="1">
    <citation type="submission" date="2021-06" db="EMBL/GenBank/DDBJ databases">
        <title>Caerostris darwini draft genome.</title>
        <authorList>
            <person name="Kono N."/>
            <person name="Arakawa K."/>
        </authorList>
    </citation>
    <scope>NUCLEOTIDE SEQUENCE [LARGE SCALE GENOMIC DNA]</scope>
</reference>
<organism evidence="1 2">
    <name type="scientific">Caerostris darwini</name>
    <dbReference type="NCBI Taxonomy" id="1538125"/>
    <lineage>
        <taxon>Eukaryota</taxon>
        <taxon>Metazoa</taxon>
        <taxon>Ecdysozoa</taxon>
        <taxon>Arthropoda</taxon>
        <taxon>Chelicerata</taxon>
        <taxon>Arachnida</taxon>
        <taxon>Araneae</taxon>
        <taxon>Araneomorphae</taxon>
        <taxon>Entelegynae</taxon>
        <taxon>Araneoidea</taxon>
        <taxon>Araneidae</taxon>
        <taxon>Caerostris</taxon>
    </lineage>
</organism>
<dbReference type="EMBL" id="BPLQ01013003">
    <property type="protein sequence ID" value="GIY69106.1"/>
    <property type="molecule type" value="Genomic_DNA"/>
</dbReference>